<organism evidence="2 3">
    <name type="scientific">Gemmatimonas phototrophica</name>
    <dbReference type="NCBI Taxonomy" id="1379270"/>
    <lineage>
        <taxon>Bacteria</taxon>
        <taxon>Pseudomonadati</taxon>
        <taxon>Gemmatimonadota</taxon>
        <taxon>Gemmatimonadia</taxon>
        <taxon>Gemmatimonadales</taxon>
        <taxon>Gemmatimonadaceae</taxon>
        <taxon>Gemmatimonas</taxon>
    </lineage>
</organism>
<reference evidence="2 3" key="2">
    <citation type="journal article" date="2016" name="Environ. Microbiol. Rep.">
        <title>Metagenomic evidence for the presence of phototrophic Gemmatimonadetes bacteria in diverse environments.</title>
        <authorList>
            <person name="Zeng Y."/>
            <person name="Baumbach J."/>
            <person name="Barbosa E.G."/>
            <person name="Azevedo V."/>
            <person name="Zhang C."/>
            <person name="Koblizek M."/>
        </authorList>
    </citation>
    <scope>NUCLEOTIDE SEQUENCE [LARGE SCALE GENOMIC DNA]</scope>
    <source>
        <strain evidence="2 3">AP64</strain>
    </source>
</reference>
<proteinExistence type="predicted"/>
<dbReference type="Gene3D" id="3.40.50.2000">
    <property type="entry name" value="Glycogen Phosphorylase B"/>
    <property type="match status" value="2"/>
</dbReference>
<evidence type="ECO:0000313" key="3">
    <source>
        <dbReference type="Proteomes" id="UP000076404"/>
    </source>
</evidence>
<sequence length="400" mass="43702">MIDTSSAPPLRPQASLGVLDATEWFGETSGGIRTYLREKSRFVAARPHLRQSIVVPGDQDAISDESGVRLFRLRGPAIPRHKPYRVMLSWRSLARIVRHERPHIIEVGSPFMVPWLLSPEAKRQGIPMVSFHHTDVAGVLSRVVGGSATTQRRLTKATWAYLRQLDRLFSATIVATRGGADELRREGIERVEHVPLGVDLTTFTSARRQDREATRHAHGLPEGPLAGYVGRFAREKELHVVLDGWAHVERTTGARLVLVGAGPEEARLRAHPYGPRVLFVPYLQERDALADLLAALDVYVAPGPAETFGLSAVEAMACGTPVLSAHRGAVAEHVLRSGGGLTYEAGNASAVAAQGVRIFDADLTQLGERAEGFATAEHGWPTVLNQLFAVYQRVVDGRES</sequence>
<dbReference type="eggNOG" id="COG0438">
    <property type="taxonomic scope" value="Bacteria"/>
</dbReference>
<dbReference type="RefSeq" id="WP_026850098.1">
    <property type="nucleotide sequence ID" value="NZ_CP011454.1"/>
</dbReference>
<dbReference type="Pfam" id="PF13439">
    <property type="entry name" value="Glyco_transf_4"/>
    <property type="match status" value="1"/>
</dbReference>
<dbReference type="GO" id="GO:0016757">
    <property type="term" value="F:glycosyltransferase activity"/>
    <property type="evidence" value="ECO:0007669"/>
    <property type="project" value="TreeGrafter"/>
</dbReference>
<name>A0A143BIG9_9BACT</name>
<dbReference type="PANTHER" id="PTHR45947:SF3">
    <property type="entry name" value="SULFOQUINOVOSYL TRANSFERASE SQD2"/>
    <property type="match status" value="1"/>
</dbReference>
<protein>
    <recommendedName>
        <fullName evidence="1">Glycosyltransferase subfamily 4-like N-terminal domain-containing protein</fullName>
    </recommendedName>
</protein>
<dbReference type="AlphaFoldDB" id="A0A143BIG9"/>
<dbReference type="InterPro" id="IPR028098">
    <property type="entry name" value="Glyco_trans_4-like_N"/>
</dbReference>
<keyword evidence="3" id="KW-1185">Reference proteome</keyword>
<accession>A0A143BIG9</accession>
<feature type="domain" description="Glycosyltransferase subfamily 4-like N-terminal" evidence="1">
    <location>
        <begin position="30"/>
        <end position="201"/>
    </location>
</feature>
<evidence type="ECO:0000259" key="1">
    <source>
        <dbReference type="Pfam" id="PF13439"/>
    </source>
</evidence>
<dbReference type="OrthoDB" id="9790710at2"/>
<dbReference type="SUPFAM" id="SSF53756">
    <property type="entry name" value="UDP-Glycosyltransferase/glycogen phosphorylase"/>
    <property type="match status" value="1"/>
</dbReference>
<dbReference type="STRING" id="1379270.GEMMAAP_04220"/>
<dbReference type="PANTHER" id="PTHR45947">
    <property type="entry name" value="SULFOQUINOVOSYL TRANSFERASE SQD2"/>
    <property type="match status" value="1"/>
</dbReference>
<dbReference type="Pfam" id="PF13692">
    <property type="entry name" value="Glyco_trans_1_4"/>
    <property type="match status" value="1"/>
</dbReference>
<gene>
    <name evidence="2" type="ORF">GEMMAAP_04220</name>
</gene>
<dbReference type="EMBL" id="CP011454">
    <property type="protein sequence ID" value="AMW04260.1"/>
    <property type="molecule type" value="Genomic_DNA"/>
</dbReference>
<dbReference type="KEGG" id="gph:GEMMAAP_04220"/>
<dbReference type="InterPro" id="IPR050194">
    <property type="entry name" value="Glycosyltransferase_grp1"/>
</dbReference>
<evidence type="ECO:0000313" key="2">
    <source>
        <dbReference type="EMBL" id="AMW04260.1"/>
    </source>
</evidence>
<reference evidence="2 3" key="1">
    <citation type="journal article" date="2014" name="Proc. Natl. Acad. Sci. U.S.A.">
        <title>Functional type 2 photosynthetic reaction centers found in the rare bacterial phylum Gemmatimonadetes.</title>
        <authorList>
            <person name="Zeng Y."/>
            <person name="Feng F."/>
            <person name="Medova H."/>
            <person name="Dean J."/>
            <person name="Koblizek M."/>
        </authorList>
    </citation>
    <scope>NUCLEOTIDE SEQUENCE [LARGE SCALE GENOMIC DNA]</scope>
    <source>
        <strain evidence="2 3">AP64</strain>
    </source>
</reference>
<dbReference type="Proteomes" id="UP000076404">
    <property type="component" value="Chromosome"/>
</dbReference>